<dbReference type="PANTHER" id="PTHR20854:SF4">
    <property type="entry name" value="INOSITOL-1-MONOPHOSPHATASE-RELATED"/>
    <property type="match status" value="1"/>
</dbReference>
<dbReference type="OrthoDB" id="10254945at2759"/>
<dbReference type="GO" id="GO:0046854">
    <property type="term" value="P:phosphatidylinositol phosphate biosynthetic process"/>
    <property type="evidence" value="ECO:0007669"/>
    <property type="project" value="InterPro"/>
</dbReference>
<evidence type="ECO:0000256" key="8">
    <source>
        <dbReference type="PIRSR" id="PIRSR600760-2"/>
    </source>
</evidence>
<dbReference type="PROSITE" id="PS00629">
    <property type="entry name" value="IMP_1"/>
    <property type="match status" value="1"/>
</dbReference>
<dbReference type="Pfam" id="PF00459">
    <property type="entry name" value="Inositol_P"/>
    <property type="match status" value="1"/>
</dbReference>
<comment type="catalytic activity">
    <reaction evidence="1 9">
        <text>a myo-inositol phosphate + H2O = myo-inositol + phosphate</text>
        <dbReference type="Rhea" id="RHEA:24056"/>
        <dbReference type="ChEBI" id="CHEBI:15377"/>
        <dbReference type="ChEBI" id="CHEBI:17268"/>
        <dbReference type="ChEBI" id="CHEBI:43474"/>
        <dbReference type="ChEBI" id="CHEBI:84139"/>
        <dbReference type="EC" id="3.1.3.25"/>
    </reaction>
</comment>
<proteinExistence type="inferred from homology"/>
<dbReference type="KEGG" id="fas:105273437"/>
<evidence type="ECO:0000256" key="9">
    <source>
        <dbReference type="RuleBase" id="RU364068"/>
    </source>
</evidence>
<dbReference type="GO" id="GO:0008934">
    <property type="term" value="F:inositol monophosphate 1-phosphatase activity"/>
    <property type="evidence" value="ECO:0007669"/>
    <property type="project" value="InterPro"/>
</dbReference>
<dbReference type="InterPro" id="IPR020583">
    <property type="entry name" value="Inositol_monoP_metal-BS"/>
</dbReference>
<evidence type="ECO:0000256" key="6">
    <source>
        <dbReference type="ARBA" id="ARBA00022801"/>
    </source>
</evidence>
<feature type="binding site" evidence="8">
    <location>
        <position position="91"/>
    </location>
    <ligand>
        <name>Mg(2+)</name>
        <dbReference type="ChEBI" id="CHEBI:18420"/>
        <label>1</label>
        <note>catalytic</note>
    </ligand>
</feature>
<dbReference type="RefSeq" id="XP_011314173.1">
    <property type="nucleotide sequence ID" value="XM_011315871.1"/>
</dbReference>
<dbReference type="GeneID" id="105273437"/>
<dbReference type="AlphaFoldDB" id="A0A9R1TSB9"/>
<evidence type="ECO:0000313" key="10">
    <source>
        <dbReference type="Proteomes" id="UP000694866"/>
    </source>
</evidence>
<evidence type="ECO:0000256" key="3">
    <source>
        <dbReference type="ARBA" id="ARBA00005152"/>
    </source>
</evidence>
<dbReference type="PANTHER" id="PTHR20854">
    <property type="entry name" value="INOSITOL MONOPHOSPHATASE"/>
    <property type="match status" value="1"/>
</dbReference>
<protein>
    <recommendedName>
        <fullName evidence="9">Inositol-1-monophosphatase</fullName>
        <ecNumber evidence="9">3.1.3.25</ecNumber>
    </recommendedName>
</protein>
<evidence type="ECO:0000256" key="7">
    <source>
        <dbReference type="ARBA" id="ARBA00022842"/>
    </source>
</evidence>
<dbReference type="FunFam" id="3.40.190.80:FF:000002">
    <property type="entry name" value="Inositol-1-monophosphatase"/>
    <property type="match status" value="1"/>
</dbReference>
<dbReference type="Gene3D" id="3.30.540.10">
    <property type="entry name" value="Fructose-1,6-Bisphosphatase, subunit A, domain 1"/>
    <property type="match status" value="1"/>
</dbReference>
<comment type="similarity">
    <text evidence="4 9">Belongs to the inositol monophosphatase superfamily.</text>
</comment>
<dbReference type="EC" id="3.1.3.25" evidence="9"/>
<comment type="pathway">
    <text evidence="3 9">Polyol metabolism; myo-inositol biosynthesis; myo-inositol from D-glucose 6-phosphate: step 2/2.</text>
</comment>
<keyword evidence="7 8" id="KW-0460">Magnesium</keyword>
<accession>A0A9R1TSB9</accession>
<name>A0A9R1TSB9_9HYME</name>
<dbReference type="PRINTS" id="PR00378">
    <property type="entry name" value="LIIMPHPHTASE"/>
</dbReference>
<dbReference type="PROSITE" id="PS00630">
    <property type="entry name" value="IMP_2"/>
    <property type="match status" value="1"/>
</dbReference>
<evidence type="ECO:0000256" key="1">
    <source>
        <dbReference type="ARBA" id="ARBA00001033"/>
    </source>
</evidence>
<dbReference type="InterPro" id="IPR033942">
    <property type="entry name" value="IMPase"/>
</dbReference>
<feature type="binding site" evidence="8">
    <location>
        <position position="68"/>
    </location>
    <ligand>
        <name>Mg(2+)</name>
        <dbReference type="ChEBI" id="CHEBI:18420"/>
        <label>1</label>
        <note>catalytic</note>
    </ligand>
</feature>
<keyword evidence="5 8" id="KW-0479">Metal-binding</keyword>
<keyword evidence="6 9" id="KW-0378">Hydrolase</keyword>
<dbReference type="CDD" id="cd01639">
    <property type="entry name" value="IMPase"/>
    <property type="match status" value="1"/>
</dbReference>
<dbReference type="InterPro" id="IPR020552">
    <property type="entry name" value="Inositol_monoPase_Li-sen"/>
</dbReference>
<dbReference type="GO" id="GO:0006020">
    <property type="term" value="P:inositol metabolic process"/>
    <property type="evidence" value="ECO:0007669"/>
    <property type="project" value="TreeGrafter"/>
</dbReference>
<dbReference type="GO" id="GO:0046872">
    <property type="term" value="F:metal ion binding"/>
    <property type="evidence" value="ECO:0007669"/>
    <property type="project" value="UniProtKB-KW"/>
</dbReference>
<evidence type="ECO:0000256" key="5">
    <source>
        <dbReference type="ARBA" id="ARBA00022723"/>
    </source>
</evidence>
<dbReference type="PRINTS" id="PR00377">
    <property type="entry name" value="IMPHPHTASES"/>
</dbReference>
<reference evidence="11" key="1">
    <citation type="submission" date="2025-08" db="UniProtKB">
        <authorList>
            <consortium name="RefSeq"/>
        </authorList>
    </citation>
    <scope>IDENTIFICATION</scope>
    <source>
        <strain evidence="11">USDA-PBARC FA_bdor</strain>
        <tissue evidence="11">Whole organism</tissue>
    </source>
</reference>
<evidence type="ECO:0000256" key="4">
    <source>
        <dbReference type="ARBA" id="ARBA00009759"/>
    </source>
</evidence>
<dbReference type="InterPro" id="IPR020550">
    <property type="entry name" value="Inositol_monophosphatase_CS"/>
</dbReference>
<sequence length="271" mass="29571">MSLDEYYDVALDLVKQAGAIIREKIDRPKDIAMKSCDVDLVTESDKQVEKLFIGGISSRYPDHRFIGEETTASGLKAQLTDAPTWIIDPIDGTMNFVHGLPHTCISVALLVDKVTEMGFVYNPIIEQLFIARRGQGASLNGKPIKVSGEKELKKALLMTEMGTSRNPEKIKTVMDNLQILVPKVHGVRTLGSAALNMCMVAMGGADVNFEFGVHVWDFAAGDIIVREAGGVVIDPAGGSLDLMSGRVLCASSMELANEIVKQLVQYYPERD</sequence>
<dbReference type="Proteomes" id="UP000694866">
    <property type="component" value="Unplaced"/>
</dbReference>
<evidence type="ECO:0000256" key="2">
    <source>
        <dbReference type="ARBA" id="ARBA00001946"/>
    </source>
</evidence>
<gene>
    <name evidence="11" type="primary">LOC105273437</name>
</gene>
<dbReference type="SUPFAM" id="SSF56655">
    <property type="entry name" value="Carbohydrate phosphatase"/>
    <property type="match status" value="1"/>
</dbReference>
<organism evidence="10 11">
    <name type="scientific">Fopius arisanus</name>
    <dbReference type="NCBI Taxonomy" id="64838"/>
    <lineage>
        <taxon>Eukaryota</taxon>
        <taxon>Metazoa</taxon>
        <taxon>Ecdysozoa</taxon>
        <taxon>Arthropoda</taxon>
        <taxon>Hexapoda</taxon>
        <taxon>Insecta</taxon>
        <taxon>Pterygota</taxon>
        <taxon>Neoptera</taxon>
        <taxon>Endopterygota</taxon>
        <taxon>Hymenoptera</taxon>
        <taxon>Apocrita</taxon>
        <taxon>Ichneumonoidea</taxon>
        <taxon>Braconidae</taxon>
        <taxon>Opiinae</taxon>
        <taxon>Fopius</taxon>
    </lineage>
</organism>
<feature type="binding site" evidence="8">
    <location>
        <position position="90"/>
    </location>
    <ligand>
        <name>Mg(2+)</name>
        <dbReference type="ChEBI" id="CHEBI:18420"/>
        <label>2</label>
    </ligand>
</feature>
<evidence type="ECO:0000313" key="11">
    <source>
        <dbReference type="RefSeq" id="XP_011314173.1"/>
    </source>
</evidence>
<feature type="binding site" evidence="8">
    <location>
        <position position="88"/>
    </location>
    <ligand>
        <name>Mg(2+)</name>
        <dbReference type="ChEBI" id="CHEBI:18420"/>
        <label>1</label>
        <note>catalytic</note>
    </ligand>
</feature>
<keyword evidence="10" id="KW-1185">Reference proteome</keyword>
<dbReference type="FunFam" id="3.30.540.10:FF:000004">
    <property type="entry name" value="Inositol-1-monophosphatase"/>
    <property type="match status" value="1"/>
</dbReference>
<comment type="cofactor">
    <cofactor evidence="2 8 9">
        <name>Mg(2+)</name>
        <dbReference type="ChEBI" id="CHEBI:18420"/>
    </cofactor>
</comment>
<feature type="binding site" evidence="8">
    <location>
        <position position="217"/>
    </location>
    <ligand>
        <name>Mg(2+)</name>
        <dbReference type="ChEBI" id="CHEBI:18420"/>
        <label>1</label>
        <note>catalytic</note>
    </ligand>
</feature>
<dbReference type="InterPro" id="IPR000760">
    <property type="entry name" value="Inositol_monophosphatase-like"/>
</dbReference>
<dbReference type="GO" id="GO:0007165">
    <property type="term" value="P:signal transduction"/>
    <property type="evidence" value="ECO:0007669"/>
    <property type="project" value="TreeGrafter"/>
</dbReference>
<dbReference type="Gene3D" id="3.40.190.80">
    <property type="match status" value="1"/>
</dbReference>